<dbReference type="GO" id="GO:0046856">
    <property type="term" value="P:phosphatidylinositol dephosphorylation"/>
    <property type="evidence" value="ECO:0007669"/>
    <property type="project" value="InterPro"/>
</dbReference>
<dbReference type="eggNOG" id="KOG0566">
    <property type="taxonomic scope" value="Eukaryota"/>
</dbReference>
<dbReference type="InterPro" id="IPR046985">
    <property type="entry name" value="IP5"/>
</dbReference>
<dbReference type="Proteomes" id="UP000054560">
    <property type="component" value="Unassembled WGS sequence"/>
</dbReference>
<evidence type="ECO:0000259" key="1">
    <source>
        <dbReference type="Pfam" id="PF22669"/>
    </source>
</evidence>
<organism evidence="2 3">
    <name type="scientific">Sphaeroforma arctica JP610</name>
    <dbReference type="NCBI Taxonomy" id="667725"/>
    <lineage>
        <taxon>Eukaryota</taxon>
        <taxon>Ichthyosporea</taxon>
        <taxon>Ichthyophonida</taxon>
        <taxon>Sphaeroforma</taxon>
    </lineage>
</organism>
<dbReference type="InterPro" id="IPR000300">
    <property type="entry name" value="IPPc"/>
</dbReference>
<dbReference type="GO" id="GO:0004439">
    <property type="term" value="F:phosphatidylinositol-4,5-bisphosphate 5-phosphatase activity"/>
    <property type="evidence" value="ECO:0007669"/>
    <property type="project" value="TreeGrafter"/>
</dbReference>
<dbReference type="AlphaFoldDB" id="A0A0L0F7W0"/>
<keyword evidence="3" id="KW-1185">Reference proteome</keyword>
<protein>
    <recommendedName>
        <fullName evidence="1">Inositol polyphosphate-related phosphatase domain-containing protein</fullName>
    </recommendedName>
</protein>
<accession>A0A0L0F7W0</accession>
<dbReference type="GeneID" id="25915170"/>
<dbReference type="EMBL" id="KQ246527">
    <property type="protein sequence ID" value="KNC72774.1"/>
    <property type="molecule type" value="Genomic_DNA"/>
</dbReference>
<dbReference type="OrthoDB" id="62798at2759"/>
<name>A0A0L0F7W0_9EUKA</name>
<proteinExistence type="predicted"/>
<dbReference type="InterPro" id="IPR036691">
    <property type="entry name" value="Endo/exonu/phosph_ase_sf"/>
</dbReference>
<reference evidence="2 3" key="1">
    <citation type="submission" date="2011-02" db="EMBL/GenBank/DDBJ databases">
        <title>The Genome Sequence of Sphaeroforma arctica JP610.</title>
        <authorList>
            <consortium name="The Broad Institute Genome Sequencing Platform"/>
            <person name="Russ C."/>
            <person name="Cuomo C."/>
            <person name="Young S.K."/>
            <person name="Zeng Q."/>
            <person name="Gargeya S."/>
            <person name="Alvarado L."/>
            <person name="Berlin A."/>
            <person name="Chapman S.B."/>
            <person name="Chen Z."/>
            <person name="Freedman E."/>
            <person name="Gellesch M."/>
            <person name="Goldberg J."/>
            <person name="Griggs A."/>
            <person name="Gujja S."/>
            <person name="Heilman E."/>
            <person name="Heiman D."/>
            <person name="Howarth C."/>
            <person name="Mehta T."/>
            <person name="Neiman D."/>
            <person name="Pearson M."/>
            <person name="Roberts A."/>
            <person name="Saif S."/>
            <person name="Shea T."/>
            <person name="Shenoy N."/>
            <person name="Sisk P."/>
            <person name="Stolte C."/>
            <person name="Sykes S."/>
            <person name="White J."/>
            <person name="Yandava C."/>
            <person name="Burger G."/>
            <person name="Gray M.W."/>
            <person name="Holland P.W.H."/>
            <person name="King N."/>
            <person name="Lang F.B.F."/>
            <person name="Roger A.J."/>
            <person name="Ruiz-Trillo I."/>
            <person name="Haas B."/>
            <person name="Nusbaum C."/>
            <person name="Birren B."/>
        </authorList>
    </citation>
    <scope>NUCLEOTIDE SEQUENCE [LARGE SCALE GENOMIC DNA]</scope>
    <source>
        <strain evidence="2 3">JP610</strain>
    </source>
</reference>
<gene>
    <name evidence="2" type="ORF">SARC_14666</name>
</gene>
<feature type="non-terminal residue" evidence="2">
    <location>
        <position position="75"/>
    </location>
</feature>
<dbReference type="RefSeq" id="XP_014146676.1">
    <property type="nucleotide sequence ID" value="XM_014291201.1"/>
</dbReference>
<dbReference type="SUPFAM" id="SSF56219">
    <property type="entry name" value="DNase I-like"/>
    <property type="match status" value="1"/>
</dbReference>
<dbReference type="STRING" id="667725.A0A0L0F7W0"/>
<evidence type="ECO:0000313" key="3">
    <source>
        <dbReference type="Proteomes" id="UP000054560"/>
    </source>
</evidence>
<dbReference type="Pfam" id="PF22669">
    <property type="entry name" value="Exo_endo_phos2"/>
    <property type="match status" value="1"/>
</dbReference>
<dbReference type="Gene3D" id="3.60.10.10">
    <property type="entry name" value="Endonuclease/exonuclease/phosphatase"/>
    <property type="match status" value="1"/>
</dbReference>
<dbReference type="PANTHER" id="PTHR11200">
    <property type="entry name" value="INOSITOL 5-PHOSPHATASE"/>
    <property type="match status" value="1"/>
</dbReference>
<sequence length="75" mass="8597">MGDLNYRIDASYDSVRALIAQQNYAHLFIMDQLRAQRTSELSFVDFHEGVIRFAPTFKVIKGTVDYDVEGLRVPS</sequence>
<feature type="domain" description="Inositol polyphosphate-related phosphatase" evidence="1">
    <location>
        <begin position="1"/>
        <end position="75"/>
    </location>
</feature>
<evidence type="ECO:0000313" key="2">
    <source>
        <dbReference type="EMBL" id="KNC72774.1"/>
    </source>
</evidence>